<reference evidence="2 3" key="1">
    <citation type="submission" date="2019-07" db="EMBL/GenBank/DDBJ databases">
        <authorList>
            <person name="Abdullah A."/>
            <person name="Lima G.C."/>
            <person name="Cuneo C.K."/>
            <person name="Ennest D.C."/>
            <person name="Fritz K.J."/>
            <person name="Johnson B.T."/>
            <person name="Larson S.M."/>
            <person name="Lemunyete M.N."/>
            <person name="Murray M.B."/>
            <person name="Osmond D.E."/>
            <person name="Patras K.A."/>
            <person name="Ransibrahmanakul S."/>
            <person name="Simpson K.A."/>
            <person name="Thull B.S."/>
            <person name="Wetzel S."/>
            <person name="Bonilla J.A."/>
            <person name="Klyczek K."/>
            <person name="Garlena R.A."/>
            <person name="Russell D.A."/>
            <person name="Pope W.H."/>
            <person name="Jacobs-Sera D."/>
            <person name="Hatfull G.F."/>
        </authorList>
    </citation>
    <scope>NUCLEOTIDE SEQUENCE [LARGE SCALE GENOMIC DNA]</scope>
</reference>
<organism evidence="2 3">
    <name type="scientific">Arthrobacter phage Qui</name>
    <dbReference type="NCBI Taxonomy" id="2603260"/>
    <lineage>
        <taxon>Viruses</taxon>
        <taxon>Duplodnaviria</taxon>
        <taxon>Heunggongvirae</taxon>
        <taxon>Uroviricota</taxon>
        <taxon>Caudoviricetes</taxon>
        <taxon>Quivirus</taxon>
        <taxon>Quivirus qui</taxon>
    </lineage>
</organism>
<feature type="coiled-coil region" evidence="1">
    <location>
        <begin position="110"/>
        <end position="137"/>
    </location>
</feature>
<dbReference type="EMBL" id="MN183282">
    <property type="protein sequence ID" value="QED11709.1"/>
    <property type="molecule type" value="Genomic_DNA"/>
</dbReference>
<keyword evidence="1" id="KW-0175">Coiled coil</keyword>
<keyword evidence="3" id="KW-1185">Reference proteome</keyword>
<dbReference type="Proteomes" id="UP000321915">
    <property type="component" value="Segment"/>
</dbReference>
<accession>A0A5B8WI18</accession>
<protein>
    <submittedName>
        <fullName evidence="2">Uncharacterized protein</fullName>
    </submittedName>
</protein>
<name>A0A5B8WI18_9CAUD</name>
<evidence type="ECO:0000256" key="1">
    <source>
        <dbReference type="SAM" id="Coils"/>
    </source>
</evidence>
<evidence type="ECO:0000313" key="3">
    <source>
        <dbReference type="Proteomes" id="UP000321915"/>
    </source>
</evidence>
<dbReference type="GeneID" id="77936581"/>
<dbReference type="RefSeq" id="YP_010660587.1">
    <property type="nucleotide sequence ID" value="NC_070877.1"/>
</dbReference>
<gene>
    <name evidence="2" type="primary">221</name>
    <name evidence="2" type="ORF">SEA_QUI_221</name>
</gene>
<proteinExistence type="predicted"/>
<sequence>MKLSQYPLGTVIEIEGYGEYKKMTNWWEVTTDDEAHMFKGQVDKLQEDGVKITIISVPWGVTEQLIEKIWEWQINEFGSYEIDHLDAQDKDAIFEDAVDEYKKLKTAKWLVESEEVRAKTRERIEKMREQRGAVREKGVPWDIGTNLPLSDKWGIFRAKCDSELQERILNFGPGHPDHPEHEHTDCCK</sequence>
<evidence type="ECO:0000313" key="2">
    <source>
        <dbReference type="EMBL" id="QED11709.1"/>
    </source>
</evidence>
<dbReference type="KEGG" id="vg:77936581"/>